<reference evidence="2 3" key="1">
    <citation type="journal article" date="2024" name="Int. J. Syst. Evol. Microbiol.">
        <title>Clostridium omnivorum sp. nov., isolated from anoxic soil under the treatment of reductive soil disinfestation.</title>
        <authorList>
            <person name="Ueki A."/>
            <person name="Tonouchi A."/>
            <person name="Kaku N."/>
            <person name="Honma S."/>
            <person name="Ueki K."/>
        </authorList>
    </citation>
    <scope>NUCLEOTIDE SEQUENCE [LARGE SCALE GENOMIC DNA]</scope>
    <source>
        <strain evidence="2 3">E14</strain>
    </source>
</reference>
<evidence type="ECO:0000259" key="1">
    <source>
        <dbReference type="Pfam" id="PF07561"/>
    </source>
</evidence>
<accession>A0ABQ5N506</accession>
<proteinExistence type="predicted"/>
<evidence type="ECO:0000313" key="3">
    <source>
        <dbReference type="Proteomes" id="UP001208567"/>
    </source>
</evidence>
<feature type="domain" description="DUF1540" evidence="1">
    <location>
        <begin position="15"/>
        <end position="57"/>
    </location>
</feature>
<evidence type="ECO:0000313" key="2">
    <source>
        <dbReference type="EMBL" id="GLC30323.1"/>
    </source>
</evidence>
<dbReference type="InterPro" id="IPR011437">
    <property type="entry name" value="DUF1540"/>
</dbReference>
<comment type="caution">
    <text evidence="2">The sequence shown here is derived from an EMBL/GenBank/DDBJ whole genome shotgun (WGS) entry which is preliminary data.</text>
</comment>
<dbReference type="EMBL" id="BRXR01000001">
    <property type="protein sequence ID" value="GLC30323.1"/>
    <property type="molecule type" value="Genomic_DNA"/>
</dbReference>
<protein>
    <recommendedName>
        <fullName evidence="1">DUF1540 domain-containing protein</fullName>
    </recommendedName>
</protein>
<dbReference type="RefSeq" id="WP_264849585.1">
    <property type="nucleotide sequence ID" value="NZ_BRXR01000001.1"/>
</dbReference>
<organism evidence="2 3">
    <name type="scientific">Clostridium omnivorum</name>
    <dbReference type="NCBI Taxonomy" id="1604902"/>
    <lineage>
        <taxon>Bacteria</taxon>
        <taxon>Bacillati</taxon>
        <taxon>Bacillota</taxon>
        <taxon>Clostridia</taxon>
        <taxon>Eubacteriales</taxon>
        <taxon>Clostridiaceae</taxon>
        <taxon>Clostridium</taxon>
    </lineage>
</organism>
<keyword evidence="3" id="KW-1185">Reference proteome</keyword>
<gene>
    <name evidence="2" type="ORF">bsdE14_17330</name>
</gene>
<name>A0ABQ5N506_9CLOT</name>
<sequence length="60" mass="6826">MNKQRVNNAEHNDSIGCTVTECKYHCNDDNYCTLQQIEVTKHESVAKTPECTDCGSFERS</sequence>
<dbReference type="Proteomes" id="UP001208567">
    <property type="component" value="Unassembled WGS sequence"/>
</dbReference>
<dbReference type="Pfam" id="PF07561">
    <property type="entry name" value="DUF1540"/>
    <property type="match status" value="1"/>
</dbReference>